<evidence type="ECO:0000313" key="3">
    <source>
        <dbReference type="Proteomes" id="UP000554965"/>
    </source>
</evidence>
<comment type="caution">
    <text evidence="2">The sequence shown here is derived from an EMBL/GenBank/DDBJ whole genome shotgun (WGS) entry which is preliminary data.</text>
</comment>
<accession>A0A7Z7NCE0</accession>
<proteinExistence type="predicted"/>
<sequence length="60" mass="6061">MTGLAPAGADEVSAQAVIVFESDATSVPALNQTSAIQPLTSLLSAMRIATKSAPIPTIVH</sequence>
<feature type="domain" description="PE" evidence="1">
    <location>
        <begin position="2"/>
        <end position="35"/>
    </location>
</feature>
<dbReference type="Pfam" id="PF00934">
    <property type="entry name" value="PE"/>
    <property type="match status" value="1"/>
</dbReference>
<evidence type="ECO:0000313" key="2">
    <source>
        <dbReference type="EMBL" id="SOJ56932.1"/>
    </source>
</evidence>
<name>A0A7Z7NCE0_9MYCO</name>
<protein>
    <recommendedName>
        <fullName evidence="1">PE domain-containing protein</fullName>
    </recommendedName>
</protein>
<dbReference type="AlphaFoldDB" id="A0A7Z7NCE0"/>
<reference evidence="2 3" key="1">
    <citation type="submission" date="2017-10" db="EMBL/GenBank/DDBJ databases">
        <authorList>
            <consortium name="Urmite Genomes"/>
        </authorList>
    </citation>
    <scope>NUCLEOTIDE SEQUENCE [LARGE SCALE GENOMIC DNA]</scope>
    <source>
        <strain evidence="2 3">FB-527</strain>
    </source>
</reference>
<keyword evidence="3" id="KW-1185">Reference proteome</keyword>
<dbReference type="InterPro" id="IPR000084">
    <property type="entry name" value="PE-PGRS_N"/>
</dbReference>
<gene>
    <name evidence="2" type="ORF">MSIMFB_04410</name>
</gene>
<evidence type="ECO:0000259" key="1">
    <source>
        <dbReference type="Pfam" id="PF00934"/>
    </source>
</evidence>
<dbReference type="Proteomes" id="UP000554965">
    <property type="component" value="Unassembled WGS sequence"/>
</dbReference>
<dbReference type="EMBL" id="OCTY01000002">
    <property type="protein sequence ID" value="SOJ56932.1"/>
    <property type="molecule type" value="Genomic_DNA"/>
</dbReference>
<organism evidence="2 3">
    <name type="scientific">Mycobacterium simulans</name>
    <dbReference type="NCBI Taxonomy" id="627089"/>
    <lineage>
        <taxon>Bacteria</taxon>
        <taxon>Bacillati</taxon>
        <taxon>Actinomycetota</taxon>
        <taxon>Actinomycetes</taxon>
        <taxon>Mycobacteriales</taxon>
        <taxon>Mycobacteriaceae</taxon>
        <taxon>Mycobacterium</taxon>
    </lineage>
</organism>